<reference evidence="2" key="1">
    <citation type="journal article" date="2019" name="Int. J. Syst. Evol. Microbiol.">
        <title>The Global Catalogue of Microorganisms (GCM) 10K type strain sequencing project: providing services to taxonomists for standard genome sequencing and annotation.</title>
        <authorList>
            <consortium name="The Broad Institute Genomics Platform"/>
            <consortium name="The Broad Institute Genome Sequencing Center for Infectious Disease"/>
            <person name="Wu L."/>
            <person name="Ma J."/>
        </authorList>
    </citation>
    <scope>NUCLEOTIDE SEQUENCE [LARGE SCALE GENOMIC DNA]</scope>
    <source>
        <strain evidence="2">CCUG 53270</strain>
    </source>
</reference>
<evidence type="ECO:0000313" key="1">
    <source>
        <dbReference type="EMBL" id="MFD1219858.1"/>
    </source>
</evidence>
<proteinExistence type="predicted"/>
<dbReference type="RefSeq" id="WP_345594506.1">
    <property type="nucleotide sequence ID" value="NZ_BAABJG010000055.1"/>
</dbReference>
<keyword evidence="2" id="KW-1185">Reference proteome</keyword>
<gene>
    <name evidence="1" type="ORF">ACFQ4B_06995</name>
</gene>
<dbReference type="EMBL" id="JBHTLU010000012">
    <property type="protein sequence ID" value="MFD1219858.1"/>
    <property type="molecule type" value="Genomic_DNA"/>
</dbReference>
<protein>
    <submittedName>
        <fullName evidence="1">Uncharacterized protein</fullName>
    </submittedName>
</protein>
<sequence>MPFVLKHDKTSQIFTCTLINSYELAYYGTKFWDDEEEARAAYSDFLRSQGVLETGDWQLMELSDHDLKLCNVKLKNDPRLILLFNEETQKMTVSISP</sequence>
<evidence type="ECO:0000313" key="2">
    <source>
        <dbReference type="Proteomes" id="UP001597180"/>
    </source>
</evidence>
<comment type="caution">
    <text evidence="1">The sequence shown here is derived from an EMBL/GenBank/DDBJ whole genome shotgun (WGS) entry which is preliminary data.</text>
</comment>
<dbReference type="Proteomes" id="UP001597180">
    <property type="component" value="Unassembled WGS sequence"/>
</dbReference>
<name>A0ABW3UFZ3_9BACL</name>
<accession>A0ABW3UFZ3</accession>
<organism evidence="1 2">
    <name type="scientific">Paenibacillus vulneris</name>
    <dbReference type="NCBI Taxonomy" id="1133364"/>
    <lineage>
        <taxon>Bacteria</taxon>
        <taxon>Bacillati</taxon>
        <taxon>Bacillota</taxon>
        <taxon>Bacilli</taxon>
        <taxon>Bacillales</taxon>
        <taxon>Paenibacillaceae</taxon>
        <taxon>Paenibacillus</taxon>
    </lineage>
</organism>